<dbReference type="Gene3D" id="3.40.50.10710">
    <property type="entry name" value="Metallo-hydrolase/oxidoreductase"/>
    <property type="match status" value="1"/>
</dbReference>
<dbReference type="InterPro" id="IPR036866">
    <property type="entry name" value="RibonucZ/Hydroxyglut_hydro"/>
</dbReference>
<dbReference type="PATRIC" id="fig|1391654.3.peg.4257"/>
<dbReference type="InterPro" id="IPR055132">
    <property type="entry name" value="RNase_J_b_CASP"/>
</dbReference>
<keyword evidence="3" id="KW-0479">Metal-binding</keyword>
<keyword evidence="4" id="KW-0378">Hydrolase</keyword>
<sequence length="552" mass="60308">MRSVLRLLPLGGLGEVGMNCMALEQRGEVMLVDCGVTFDDRGLGVDVLHPDFSALDTFGARLTGVVITHGHEDHIGALPYLLRRHDIPIWAPPYAIGLIQQRLGEHEVLKHARIYETRPREPFSVGSFRVEPIRVTHSIADATALAIQTDEGVVVHSGDFKIDESPTDGEHFDEARLRELGDAGVTLLMSDSTNVDAEGPTGSETDVGDVLEELVAGARSAVVVAMFASNVHRLRLLGDIAKKHGRKLVLLGRGVGTHARVARTTGYLPWPDGLVVPDTMAREIPRSKVLAIATGSQGEARAALARLARGEHPMFEVGPGDRVILSARTIPGNEPEVHAILGMLLRRGCDVRSRLTDRGIHVSGHAHRPEQRRMIELVRPKHFVPVHGTIHHLTRHGELARETNVPTKPNVAVVENGRVVEVTRETIAFGGTEKTGRVAVYAGRELPPEILRERAFLAEEGVASCLVVVDDAGSVRDVRISTRGVIDEEEYAEELADARANVRRAILELDASSSETTMAEHARLAIRRTFHKSRGFKPMTVVHVYRSSGERA</sequence>
<dbReference type="Pfam" id="PF00753">
    <property type="entry name" value="Lactamase_B"/>
    <property type="match status" value="1"/>
</dbReference>
<feature type="domain" description="Metallo-beta-lactamase" evidence="9">
    <location>
        <begin position="17"/>
        <end position="219"/>
    </location>
</feature>
<evidence type="ECO:0000256" key="2">
    <source>
        <dbReference type="ARBA" id="ARBA00022722"/>
    </source>
</evidence>
<organism evidence="10 11">
    <name type="scientific">Labilithrix luteola</name>
    <dbReference type="NCBI Taxonomy" id="1391654"/>
    <lineage>
        <taxon>Bacteria</taxon>
        <taxon>Pseudomonadati</taxon>
        <taxon>Myxococcota</taxon>
        <taxon>Polyangia</taxon>
        <taxon>Polyangiales</taxon>
        <taxon>Labilitrichaceae</taxon>
        <taxon>Labilithrix</taxon>
    </lineage>
</organism>
<dbReference type="PANTHER" id="PTHR43694">
    <property type="entry name" value="RIBONUCLEASE J"/>
    <property type="match status" value="1"/>
</dbReference>
<dbReference type="InterPro" id="IPR011108">
    <property type="entry name" value="RMMBL"/>
</dbReference>
<dbReference type="OrthoDB" id="9770211at2"/>
<dbReference type="GO" id="GO:0046872">
    <property type="term" value="F:metal ion binding"/>
    <property type="evidence" value="ECO:0007669"/>
    <property type="project" value="UniProtKB-KW"/>
</dbReference>
<dbReference type="Gene3D" id="3.60.15.10">
    <property type="entry name" value="Ribonuclease Z/Hydroxyacylglutathione hydrolase-like"/>
    <property type="match status" value="1"/>
</dbReference>
<dbReference type="PANTHER" id="PTHR43694:SF1">
    <property type="entry name" value="RIBONUCLEASE J"/>
    <property type="match status" value="1"/>
</dbReference>
<dbReference type="NCBIfam" id="TIGR00649">
    <property type="entry name" value="MG423"/>
    <property type="match status" value="1"/>
</dbReference>
<evidence type="ECO:0000313" key="10">
    <source>
        <dbReference type="EMBL" id="AKU97538.1"/>
    </source>
</evidence>
<dbReference type="EMBL" id="CP012333">
    <property type="protein sequence ID" value="AKU97538.1"/>
    <property type="molecule type" value="Genomic_DNA"/>
</dbReference>
<dbReference type="RefSeq" id="WP_146648657.1">
    <property type="nucleotide sequence ID" value="NZ_CP012333.1"/>
</dbReference>
<dbReference type="SMART" id="SM00849">
    <property type="entry name" value="Lactamase_B"/>
    <property type="match status" value="1"/>
</dbReference>
<dbReference type="SUPFAM" id="SSF56281">
    <property type="entry name" value="Metallo-hydrolase/oxidoreductase"/>
    <property type="match status" value="1"/>
</dbReference>
<feature type="coiled-coil region" evidence="8">
    <location>
        <begin position="488"/>
        <end position="515"/>
    </location>
</feature>
<dbReference type="CDD" id="cd07714">
    <property type="entry name" value="RNaseJ_MBL-fold"/>
    <property type="match status" value="1"/>
</dbReference>
<protein>
    <submittedName>
        <fullName evidence="10">Ribonuclease J2 (Endoribonuclease in RNA processing)</fullName>
    </submittedName>
</protein>
<evidence type="ECO:0000256" key="4">
    <source>
        <dbReference type="ARBA" id="ARBA00022801"/>
    </source>
</evidence>
<dbReference type="Pfam" id="PF07521">
    <property type="entry name" value="RMMBL"/>
    <property type="match status" value="1"/>
</dbReference>
<name>A0A0K1PVH9_9BACT</name>
<dbReference type="Pfam" id="PF22505">
    <property type="entry name" value="RNase_J_b_CASP"/>
    <property type="match status" value="1"/>
</dbReference>
<evidence type="ECO:0000256" key="8">
    <source>
        <dbReference type="SAM" id="Coils"/>
    </source>
</evidence>
<proteinExistence type="predicted"/>
<keyword evidence="5" id="KW-0862">Zinc</keyword>
<reference evidence="10 11" key="1">
    <citation type="submission" date="2015-08" db="EMBL/GenBank/DDBJ databases">
        <authorList>
            <person name="Babu N.S."/>
            <person name="Beckwith C.J."/>
            <person name="Beseler K.G."/>
            <person name="Brison A."/>
            <person name="Carone J.V."/>
            <person name="Caskin T.P."/>
            <person name="Diamond M."/>
            <person name="Durham M.E."/>
            <person name="Foxe J.M."/>
            <person name="Go M."/>
            <person name="Henderson B.A."/>
            <person name="Jones I.B."/>
            <person name="McGettigan J.A."/>
            <person name="Micheletti S.J."/>
            <person name="Nasrallah M.E."/>
            <person name="Ortiz D."/>
            <person name="Piller C.R."/>
            <person name="Privatt S.R."/>
            <person name="Schneider S.L."/>
            <person name="Sharp S."/>
            <person name="Smith T.C."/>
            <person name="Stanton J.D."/>
            <person name="Ullery H.E."/>
            <person name="Wilson R.J."/>
            <person name="Serrano M.G."/>
            <person name="Buck G."/>
            <person name="Lee V."/>
            <person name="Wang Y."/>
            <person name="Carvalho R."/>
            <person name="Voegtly L."/>
            <person name="Shi R."/>
            <person name="Duckworth R."/>
            <person name="Johnson A."/>
            <person name="Loviza R."/>
            <person name="Walstead R."/>
            <person name="Shah Z."/>
            <person name="Kiflezghi M."/>
            <person name="Wade K."/>
            <person name="Ball S.L."/>
            <person name="Bradley K.W."/>
            <person name="Asai D.J."/>
            <person name="Bowman C.A."/>
            <person name="Russell D.A."/>
            <person name="Pope W.H."/>
            <person name="Jacobs-Sera D."/>
            <person name="Hendrix R.W."/>
            <person name="Hatfull G.F."/>
        </authorList>
    </citation>
    <scope>NUCLEOTIDE SEQUENCE [LARGE SCALE GENOMIC DNA]</scope>
    <source>
        <strain evidence="10 11">DSM 27648</strain>
    </source>
</reference>
<evidence type="ECO:0000256" key="1">
    <source>
        <dbReference type="ARBA" id="ARBA00022490"/>
    </source>
</evidence>
<dbReference type="KEGG" id="llu:AKJ09_04202"/>
<accession>A0A0K1PVH9</accession>
<keyword evidence="7" id="KW-0694">RNA-binding</keyword>
<evidence type="ECO:0000256" key="6">
    <source>
        <dbReference type="ARBA" id="ARBA00022839"/>
    </source>
</evidence>
<dbReference type="Gene3D" id="3.10.20.580">
    <property type="match status" value="1"/>
</dbReference>
<keyword evidence="11" id="KW-1185">Reference proteome</keyword>
<evidence type="ECO:0000256" key="3">
    <source>
        <dbReference type="ARBA" id="ARBA00022723"/>
    </source>
</evidence>
<keyword evidence="8" id="KW-0175">Coiled coil</keyword>
<gene>
    <name evidence="10" type="ORF">AKJ09_04202</name>
</gene>
<dbReference type="STRING" id="1391654.AKJ09_04202"/>
<dbReference type="Proteomes" id="UP000064967">
    <property type="component" value="Chromosome"/>
</dbReference>
<dbReference type="AlphaFoldDB" id="A0A0K1PVH9"/>
<keyword evidence="1" id="KW-0963">Cytoplasm</keyword>
<keyword evidence="2" id="KW-0540">Nuclease</keyword>
<dbReference type="Pfam" id="PF17770">
    <property type="entry name" value="RNase_J_C"/>
    <property type="match status" value="1"/>
</dbReference>
<evidence type="ECO:0000259" key="9">
    <source>
        <dbReference type="SMART" id="SM00849"/>
    </source>
</evidence>
<dbReference type="GO" id="GO:0004527">
    <property type="term" value="F:exonuclease activity"/>
    <property type="evidence" value="ECO:0007669"/>
    <property type="project" value="UniProtKB-KW"/>
</dbReference>
<dbReference type="InterPro" id="IPR041636">
    <property type="entry name" value="RNase_J_C"/>
</dbReference>
<dbReference type="InterPro" id="IPR004613">
    <property type="entry name" value="RNase_J"/>
</dbReference>
<dbReference type="InterPro" id="IPR001279">
    <property type="entry name" value="Metallo-B-lactamas"/>
</dbReference>
<dbReference type="GO" id="GO:0003723">
    <property type="term" value="F:RNA binding"/>
    <property type="evidence" value="ECO:0007669"/>
    <property type="project" value="UniProtKB-KW"/>
</dbReference>
<dbReference type="InterPro" id="IPR042173">
    <property type="entry name" value="RNase_J_2"/>
</dbReference>
<evidence type="ECO:0000313" key="11">
    <source>
        <dbReference type="Proteomes" id="UP000064967"/>
    </source>
</evidence>
<keyword evidence="6" id="KW-0269">Exonuclease</keyword>
<evidence type="ECO:0000256" key="7">
    <source>
        <dbReference type="ARBA" id="ARBA00022884"/>
    </source>
</evidence>
<evidence type="ECO:0000256" key="5">
    <source>
        <dbReference type="ARBA" id="ARBA00022833"/>
    </source>
</evidence>